<sequence>MQQSFPPAEIRTYEGELALLAREDYRMLTVLSGKTIQAFIAEWRLDGFCFVEHFAVNPAVRGKGVGTDVFGTYLRQAIPPVVLEVEDAATQEAMRRIAFYERLNLRLSEIRYLQPKFRADGEAVPLRLMVYPNGVTEDALRQMKGSIFSAVYRDGE</sequence>
<reference evidence="2" key="1">
    <citation type="submission" date="2019-08" db="EMBL/GenBank/DDBJ databases">
        <authorList>
            <person name="Kucharzyk K."/>
            <person name="Murdoch R.W."/>
            <person name="Higgins S."/>
            <person name="Loffler F."/>
        </authorList>
    </citation>
    <scope>NUCLEOTIDE SEQUENCE</scope>
</reference>
<feature type="domain" description="N-acetyltransferase" evidence="1">
    <location>
        <begin position="1"/>
        <end position="131"/>
    </location>
</feature>
<gene>
    <name evidence="2" type="ORF">SDC9_192292</name>
</gene>
<evidence type="ECO:0000259" key="1">
    <source>
        <dbReference type="PROSITE" id="PS51186"/>
    </source>
</evidence>
<dbReference type="PROSITE" id="PS51186">
    <property type="entry name" value="GNAT"/>
    <property type="match status" value="1"/>
</dbReference>
<organism evidence="2">
    <name type="scientific">bioreactor metagenome</name>
    <dbReference type="NCBI Taxonomy" id="1076179"/>
    <lineage>
        <taxon>unclassified sequences</taxon>
        <taxon>metagenomes</taxon>
        <taxon>ecological metagenomes</taxon>
    </lineage>
</organism>
<evidence type="ECO:0000313" key="2">
    <source>
        <dbReference type="EMBL" id="MPN44727.1"/>
    </source>
</evidence>
<dbReference type="SUPFAM" id="SSF55729">
    <property type="entry name" value="Acyl-CoA N-acyltransferases (Nat)"/>
    <property type="match status" value="1"/>
</dbReference>
<dbReference type="GO" id="GO:0016747">
    <property type="term" value="F:acyltransferase activity, transferring groups other than amino-acyl groups"/>
    <property type="evidence" value="ECO:0007669"/>
    <property type="project" value="InterPro"/>
</dbReference>
<accession>A0A645I0D0</accession>
<dbReference type="Gene3D" id="3.40.630.30">
    <property type="match status" value="1"/>
</dbReference>
<dbReference type="InterPro" id="IPR000182">
    <property type="entry name" value="GNAT_dom"/>
</dbReference>
<dbReference type="Pfam" id="PF00583">
    <property type="entry name" value="Acetyltransf_1"/>
    <property type="match status" value="1"/>
</dbReference>
<dbReference type="InterPro" id="IPR016181">
    <property type="entry name" value="Acyl_CoA_acyltransferase"/>
</dbReference>
<protein>
    <recommendedName>
        <fullName evidence="1">N-acetyltransferase domain-containing protein</fullName>
    </recommendedName>
</protein>
<dbReference type="AlphaFoldDB" id="A0A645I0D0"/>
<proteinExistence type="predicted"/>
<comment type="caution">
    <text evidence="2">The sequence shown here is derived from an EMBL/GenBank/DDBJ whole genome shotgun (WGS) entry which is preliminary data.</text>
</comment>
<name>A0A645I0D0_9ZZZZ</name>
<dbReference type="EMBL" id="VSSQ01104064">
    <property type="protein sequence ID" value="MPN44727.1"/>
    <property type="molecule type" value="Genomic_DNA"/>
</dbReference>